<reference evidence="5" key="1">
    <citation type="submission" date="2016-10" db="EMBL/GenBank/DDBJ databases">
        <authorList>
            <person name="Varghese N."/>
            <person name="Submissions S."/>
        </authorList>
    </citation>
    <scope>NUCLEOTIDE SEQUENCE [LARGE SCALE GENOMIC DNA]</scope>
    <source>
        <strain evidence="5">DSM 44232</strain>
    </source>
</reference>
<dbReference type="PANTHER" id="PTHR43943">
    <property type="entry name" value="DEHYDROGENASE/REDUCTASE (SDR FAMILY) MEMBER 4"/>
    <property type="match status" value="1"/>
</dbReference>
<dbReference type="GO" id="GO:0016491">
    <property type="term" value="F:oxidoreductase activity"/>
    <property type="evidence" value="ECO:0007669"/>
    <property type="project" value="UniProtKB-KW"/>
</dbReference>
<dbReference type="OrthoDB" id="9803333at2"/>
<dbReference type="CDD" id="cd05233">
    <property type="entry name" value="SDR_c"/>
    <property type="match status" value="1"/>
</dbReference>
<protein>
    <submittedName>
        <fullName evidence="4">NAD(P)-dependent dehydrogenase, short-chain alcohol dehydrogenase family</fullName>
    </submittedName>
</protein>
<proteinExistence type="inferred from homology"/>
<dbReference type="FunFam" id="3.40.50.720:FF:000084">
    <property type="entry name" value="Short-chain dehydrogenase reductase"/>
    <property type="match status" value="1"/>
</dbReference>
<evidence type="ECO:0000256" key="1">
    <source>
        <dbReference type="ARBA" id="ARBA00006484"/>
    </source>
</evidence>
<dbReference type="InterPro" id="IPR057326">
    <property type="entry name" value="KR_dom"/>
</dbReference>
<gene>
    <name evidence="4" type="ORF">SAMN04488564_102940</name>
</gene>
<keyword evidence="2" id="KW-0560">Oxidoreductase</keyword>
<dbReference type="RefSeq" id="WP_093590178.1">
    <property type="nucleotide sequence ID" value="NZ_FOYL01000002.1"/>
</dbReference>
<dbReference type="Pfam" id="PF13561">
    <property type="entry name" value="adh_short_C2"/>
    <property type="match status" value="1"/>
</dbReference>
<dbReference type="STRING" id="84724.SAMN04488564_102940"/>
<dbReference type="EMBL" id="FOYL01000002">
    <property type="protein sequence ID" value="SFR06035.1"/>
    <property type="molecule type" value="Genomic_DNA"/>
</dbReference>
<dbReference type="SMART" id="SM00822">
    <property type="entry name" value="PKS_KR"/>
    <property type="match status" value="1"/>
</dbReference>
<dbReference type="PRINTS" id="PR00081">
    <property type="entry name" value="GDHRDH"/>
</dbReference>
<keyword evidence="5" id="KW-1185">Reference proteome</keyword>
<dbReference type="Gene3D" id="3.40.50.720">
    <property type="entry name" value="NAD(P)-binding Rossmann-like Domain"/>
    <property type="match status" value="1"/>
</dbReference>
<dbReference type="Proteomes" id="UP000198583">
    <property type="component" value="Unassembled WGS sequence"/>
</dbReference>
<evidence type="ECO:0000256" key="2">
    <source>
        <dbReference type="ARBA" id="ARBA00023002"/>
    </source>
</evidence>
<evidence type="ECO:0000313" key="4">
    <source>
        <dbReference type="EMBL" id="SFR06035.1"/>
    </source>
</evidence>
<dbReference type="InterPro" id="IPR036291">
    <property type="entry name" value="NAD(P)-bd_dom_sf"/>
</dbReference>
<evidence type="ECO:0000259" key="3">
    <source>
        <dbReference type="SMART" id="SM00822"/>
    </source>
</evidence>
<evidence type="ECO:0000313" key="5">
    <source>
        <dbReference type="Proteomes" id="UP000198583"/>
    </source>
</evidence>
<sequence>MRRLEGKTAVITGGGTRGIGRATAARLVEEGAHVFITGRRKTELDEAVEVIGRNVTAVPGDITNPDDLDRLYETVAARGQGLDVLFANSATASFATIETITEQDFDQTFGVNVKGTIFTVQKALPLLNKGASVIINASTAADRGTAGFGVYAASKAALRTFTRAWANELKDRGVRVNAISPGPTDTNGITELVGEENAAAFKANEAARIAIGRMGHVDEVAAAVAFLASSDSSFMLGANVYVDGGENQI</sequence>
<comment type="similarity">
    <text evidence="1">Belongs to the short-chain dehydrogenases/reductases (SDR) family.</text>
</comment>
<dbReference type="PROSITE" id="PS00061">
    <property type="entry name" value="ADH_SHORT"/>
    <property type="match status" value="1"/>
</dbReference>
<name>A0A1I6DKQ7_9PSEU</name>
<dbReference type="SUPFAM" id="SSF51735">
    <property type="entry name" value="NAD(P)-binding Rossmann-fold domains"/>
    <property type="match status" value="1"/>
</dbReference>
<dbReference type="InterPro" id="IPR020904">
    <property type="entry name" value="Sc_DH/Rdtase_CS"/>
</dbReference>
<organism evidence="4 5">
    <name type="scientific">Lentzea waywayandensis</name>
    <dbReference type="NCBI Taxonomy" id="84724"/>
    <lineage>
        <taxon>Bacteria</taxon>
        <taxon>Bacillati</taxon>
        <taxon>Actinomycetota</taxon>
        <taxon>Actinomycetes</taxon>
        <taxon>Pseudonocardiales</taxon>
        <taxon>Pseudonocardiaceae</taxon>
        <taxon>Lentzea</taxon>
    </lineage>
</organism>
<accession>A0A1I6DKQ7</accession>
<feature type="domain" description="Ketoreductase" evidence="3">
    <location>
        <begin position="7"/>
        <end position="182"/>
    </location>
</feature>
<dbReference type="AlphaFoldDB" id="A0A1I6DKQ7"/>
<dbReference type="InterPro" id="IPR002347">
    <property type="entry name" value="SDR_fam"/>
</dbReference>
<dbReference type="PANTHER" id="PTHR43943:SF2">
    <property type="entry name" value="DEHYDROGENASE_REDUCTASE 4"/>
    <property type="match status" value="1"/>
</dbReference>